<dbReference type="EMBL" id="HBGN01032395">
    <property type="protein sequence ID" value="CAD9349413.1"/>
    <property type="molecule type" value="Transcribed_RNA"/>
</dbReference>
<reference evidence="2" key="1">
    <citation type="submission" date="2021-01" db="EMBL/GenBank/DDBJ databases">
        <authorList>
            <person name="Corre E."/>
            <person name="Pelletier E."/>
            <person name="Niang G."/>
            <person name="Scheremetjew M."/>
            <person name="Finn R."/>
            <person name="Kale V."/>
            <person name="Holt S."/>
            <person name="Cochrane G."/>
            <person name="Meng A."/>
            <person name="Brown T."/>
            <person name="Cohen L."/>
        </authorList>
    </citation>
    <scope>NUCLEOTIDE SEQUENCE</scope>
    <source>
        <strain evidence="2">Pop2</strain>
    </source>
</reference>
<sequence>MLENASVSSGTVALFHGPQGCGKTLAAEAVAYELGRTIREISASDLLLRCFSGISGAAISASKWLSSFFASARESGSVIVVMGAEVFISADVQKAYFSSRANGSTTSFGIIDRFVQQIRQYTGVTIL</sequence>
<dbReference type="SUPFAM" id="SSF52540">
    <property type="entry name" value="P-loop containing nucleoside triphosphate hydrolases"/>
    <property type="match status" value="1"/>
</dbReference>
<dbReference type="GO" id="GO:0016887">
    <property type="term" value="F:ATP hydrolysis activity"/>
    <property type="evidence" value="ECO:0007669"/>
    <property type="project" value="InterPro"/>
</dbReference>
<name>A0A7S1ZV89_9STRA</name>
<dbReference type="AlphaFoldDB" id="A0A7S1ZV89"/>
<proteinExistence type="predicted"/>
<feature type="domain" description="ATPase AAA-type core" evidence="1">
    <location>
        <begin position="14"/>
        <end position="81"/>
    </location>
</feature>
<dbReference type="Pfam" id="PF00004">
    <property type="entry name" value="AAA"/>
    <property type="match status" value="1"/>
</dbReference>
<dbReference type="InterPro" id="IPR003959">
    <property type="entry name" value="ATPase_AAA_core"/>
</dbReference>
<dbReference type="Gene3D" id="3.40.50.300">
    <property type="entry name" value="P-loop containing nucleotide triphosphate hydrolases"/>
    <property type="match status" value="1"/>
</dbReference>
<protein>
    <recommendedName>
        <fullName evidence="1">ATPase AAA-type core domain-containing protein</fullName>
    </recommendedName>
</protein>
<organism evidence="2">
    <name type="scientific">Ditylum brightwellii</name>
    <dbReference type="NCBI Taxonomy" id="49249"/>
    <lineage>
        <taxon>Eukaryota</taxon>
        <taxon>Sar</taxon>
        <taxon>Stramenopiles</taxon>
        <taxon>Ochrophyta</taxon>
        <taxon>Bacillariophyta</taxon>
        <taxon>Mediophyceae</taxon>
        <taxon>Lithodesmiophycidae</taxon>
        <taxon>Lithodesmiales</taxon>
        <taxon>Lithodesmiaceae</taxon>
        <taxon>Ditylum</taxon>
    </lineage>
</organism>
<evidence type="ECO:0000313" key="2">
    <source>
        <dbReference type="EMBL" id="CAD9349413.1"/>
    </source>
</evidence>
<dbReference type="InterPro" id="IPR027417">
    <property type="entry name" value="P-loop_NTPase"/>
</dbReference>
<accession>A0A7S1ZV89</accession>
<evidence type="ECO:0000259" key="1">
    <source>
        <dbReference type="Pfam" id="PF00004"/>
    </source>
</evidence>
<dbReference type="InterPro" id="IPR000318">
    <property type="entry name" value="Nase_comp1_CS"/>
</dbReference>
<dbReference type="PROSITE" id="PS00699">
    <property type="entry name" value="NITROGENASE_1_1"/>
    <property type="match status" value="1"/>
</dbReference>
<gene>
    <name evidence="2" type="ORF">DBRI1063_LOCUS20928</name>
</gene>
<dbReference type="GO" id="GO:0005524">
    <property type="term" value="F:ATP binding"/>
    <property type="evidence" value="ECO:0007669"/>
    <property type="project" value="InterPro"/>
</dbReference>